<dbReference type="GO" id="GO:0006325">
    <property type="term" value="P:chromatin organization"/>
    <property type="evidence" value="ECO:0007669"/>
    <property type="project" value="UniProtKB-KW"/>
</dbReference>
<comment type="subcellular location">
    <subcellularLocation>
        <location evidence="1">Nucleus</location>
    </subcellularLocation>
</comment>
<evidence type="ECO:0000256" key="2">
    <source>
        <dbReference type="ARBA" id="ARBA00022574"/>
    </source>
</evidence>
<evidence type="ECO:0000313" key="9">
    <source>
        <dbReference type="EMBL" id="CAD8091956.1"/>
    </source>
</evidence>
<comment type="caution">
    <text evidence="9">The sequence shown here is derived from an EMBL/GenBank/DDBJ whole genome shotgun (WGS) entry which is preliminary data.</text>
</comment>
<sequence>MAANQDQIFDEQSQEATINEEYKIWKKNAPFLYDLAISHPVEWPSLTVQWLPKKETPPGQDYSIHKLIIGTNTADNEMNSLMIAKVRLPRDSDVQQDPSEYKQNEPSGIGKATGESRIEIDVRINHEGEVNRARYMPQKSNIIATFTTKGEIHIFDYIKHPSQPSNNLVKPDLKLVGHQKEGFGMSWSEQKLGHLLTGDYDGKLCIWDVETNAPEPKQTFQANNLQIEDVCWHRYHPDIFGSCGDDRHVRIWDTRKPQPLSDIQTHAGDIYCLDFNPFNEYFFITGSEDKRINLFDMRNTEKPLHTFESHGDQILSLKWSPHNMKIFVSSSADRRCMIWDFGRCGRSQTPEEAQDGPPELLFVHGGHRSKVSDLDWNLNEKYIISSVEDNNILQVWQLGAHIYQE</sequence>
<evidence type="ECO:0000256" key="1">
    <source>
        <dbReference type="ARBA" id="ARBA00004123"/>
    </source>
</evidence>
<evidence type="ECO:0000256" key="4">
    <source>
        <dbReference type="ARBA" id="ARBA00022853"/>
    </source>
</evidence>
<keyword evidence="2 6" id="KW-0853">WD repeat</keyword>
<accession>A0A8S1NNL1</accession>
<reference evidence="9" key="1">
    <citation type="submission" date="2021-01" db="EMBL/GenBank/DDBJ databases">
        <authorList>
            <consortium name="Genoscope - CEA"/>
            <person name="William W."/>
        </authorList>
    </citation>
    <scope>NUCLEOTIDE SEQUENCE</scope>
</reference>
<keyword evidence="10" id="KW-1185">Reference proteome</keyword>
<dbReference type="Proteomes" id="UP000688137">
    <property type="component" value="Unassembled WGS sequence"/>
</dbReference>
<dbReference type="EMBL" id="CAJJDM010000092">
    <property type="protein sequence ID" value="CAD8091956.1"/>
    <property type="molecule type" value="Genomic_DNA"/>
</dbReference>
<dbReference type="InterPro" id="IPR019775">
    <property type="entry name" value="WD40_repeat_CS"/>
</dbReference>
<feature type="repeat" description="WD" evidence="6">
    <location>
        <begin position="307"/>
        <end position="340"/>
    </location>
</feature>
<gene>
    <name evidence="9" type="ORF">PPRIM_AZ9-3.1.T0890145</name>
</gene>
<dbReference type="InterPro" id="IPR001680">
    <property type="entry name" value="WD40_rpt"/>
</dbReference>
<dbReference type="PROSITE" id="PS50082">
    <property type="entry name" value="WD_REPEATS_2"/>
    <property type="match status" value="3"/>
</dbReference>
<feature type="compositionally biased region" description="Basic and acidic residues" evidence="7">
    <location>
        <begin position="92"/>
        <end position="103"/>
    </location>
</feature>
<evidence type="ECO:0000259" key="8">
    <source>
        <dbReference type="Pfam" id="PF12265"/>
    </source>
</evidence>
<dbReference type="OMA" id="PHEEGCL"/>
<evidence type="ECO:0000256" key="7">
    <source>
        <dbReference type="SAM" id="MobiDB-lite"/>
    </source>
</evidence>
<evidence type="ECO:0000313" key="10">
    <source>
        <dbReference type="Proteomes" id="UP000688137"/>
    </source>
</evidence>
<dbReference type="InterPro" id="IPR022052">
    <property type="entry name" value="Histone-bd_RBBP4-like_N"/>
</dbReference>
<feature type="domain" description="Histone-binding protein RBBP4-like N-terminal" evidence="8">
    <location>
        <begin position="20"/>
        <end position="89"/>
    </location>
</feature>
<name>A0A8S1NNL1_PARPR</name>
<dbReference type="GO" id="GO:0005634">
    <property type="term" value="C:nucleus"/>
    <property type="evidence" value="ECO:0007669"/>
    <property type="project" value="UniProtKB-SubCell"/>
</dbReference>
<dbReference type="PANTHER" id="PTHR22850">
    <property type="entry name" value="WD40 REPEAT FAMILY"/>
    <property type="match status" value="1"/>
</dbReference>
<evidence type="ECO:0000256" key="5">
    <source>
        <dbReference type="ARBA" id="ARBA00023242"/>
    </source>
</evidence>
<dbReference type="SMART" id="SM00320">
    <property type="entry name" value="WD40"/>
    <property type="match status" value="6"/>
</dbReference>
<keyword evidence="4" id="KW-0156">Chromatin regulator</keyword>
<dbReference type="Pfam" id="PF12265">
    <property type="entry name" value="CAF1C_H4-bd"/>
    <property type="match status" value="1"/>
</dbReference>
<keyword evidence="5" id="KW-0539">Nucleus</keyword>
<dbReference type="PROSITE" id="PS00678">
    <property type="entry name" value="WD_REPEATS_1"/>
    <property type="match status" value="1"/>
</dbReference>
<dbReference type="PROSITE" id="PS50294">
    <property type="entry name" value="WD_REPEATS_REGION"/>
    <property type="match status" value="1"/>
</dbReference>
<feature type="repeat" description="WD" evidence="6">
    <location>
        <begin position="263"/>
        <end position="305"/>
    </location>
</feature>
<protein>
    <recommendedName>
        <fullName evidence="8">Histone-binding protein RBBP4-like N-terminal domain-containing protein</fullName>
    </recommendedName>
</protein>
<evidence type="ECO:0000256" key="3">
    <source>
        <dbReference type="ARBA" id="ARBA00022737"/>
    </source>
</evidence>
<proteinExistence type="predicted"/>
<keyword evidence="3" id="KW-0677">Repeat</keyword>
<dbReference type="Pfam" id="PF00400">
    <property type="entry name" value="WD40"/>
    <property type="match status" value="4"/>
</dbReference>
<organism evidence="9 10">
    <name type="scientific">Paramecium primaurelia</name>
    <dbReference type="NCBI Taxonomy" id="5886"/>
    <lineage>
        <taxon>Eukaryota</taxon>
        <taxon>Sar</taxon>
        <taxon>Alveolata</taxon>
        <taxon>Ciliophora</taxon>
        <taxon>Intramacronucleata</taxon>
        <taxon>Oligohymenophorea</taxon>
        <taxon>Peniculida</taxon>
        <taxon>Parameciidae</taxon>
        <taxon>Paramecium</taxon>
    </lineage>
</organism>
<feature type="region of interest" description="Disordered" evidence="7">
    <location>
        <begin position="92"/>
        <end position="114"/>
    </location>
</feature>
<dbReference type="InterPro" id="IPR050459">
    <property type="entry name" value="WD_repeat_RBAP46/RBAP48/MSI1"/>
</dbReference>
<evidence type="ECO:0000256" key="6">
    <source>
        <dbReference type="PROSITE-ProRule" id="PRU00221"/>
    </source>
</evidence>
<feature type="repeat" description="WD" evidence="6">
    <location>
        <begin position="175"/>
        <end position="217"/>
    </location>
</feature>
<dbReference type="AlphaFoldDB" id="A0A8S1NNL1"/>